<dbReference type="EMBL" id="FZOS01000033">
    <property type="protein sequence ID" value="SNT03760.1"/>
    <property type="molecule type" value="Genomic_DNA"/>
</dbReference>
<organism evidence="5 6">
    <name type="scientific">Edaphosphingomonas laterariae</name>
    <dbReference type="NCBI Taxonomy" id="861865"/>
    <lineage>
        <taxon>Bacteria</taxon>
        <taxon>Pseudomonadati</taxon>
        <taxon>Pseudomonadota</taxon>
        <taxon>Alphaproteobacteria</taxon>
        <taxon>Sphingomonadales</taxon>
        <taxon>Rhizorhabdaceae</taxon>
        <taxon>Edaphosphingomonas</taxon>
    </lineage>
</organism>
<dbReference type="SUPFAM" id="SSF50037">
    <property type="entry name" value="C-terminal domain of transcriptional repressors"/>
    <property type="match status" value="1"/>
</dbReference>
<proteinExistence type="predicted"/>
<dbReference type="Pfam" id="PF02237">
    <property type="entry name" value="BPL_C"/>
    <property type="match status" value="1"/>
</dbReference>
<dbReference type="InterPro" id="IPR008988">
    <property type="entry name" value="Transcriptional_repressor_C"/>
</dbReference>
<dbReference type="Gene3D" id="2.30.30.100">
    <property type="match status" value="1"/>
</dbReference>
<gene>
    <name evidence="5" type="ORF">SAMN06295912_13320</name>
</gene>
<reference evidence="6" key="1">
    <citation type="submission" date="2017-06" db="EMBL/GenBank/DDBJ databases">
        <authorList>
            <person name="Varghese N."/>
            <person name="Submissions S."/>
        </authorList>
    </citation>
    <scope>NUCLEOTIDE SEQUENCE [LARGE SCALE GENOMIC DNA]</scope>
    <source>
        <strain evidence="6">LNB2</strain>
    </source>
</reference>
<feature type="domain" description="BPL/LPL catalytic" evidence="4">
    <location>
        <begin position="1"/>
        <end position="98"/>
    </location>
</feature>
<evidence type="ECO:0000256" key="3">
    <source>
        <dbReference type="ARBA" id="ARBA00047846"/>
    </source>
</evidence>
<dbReference type="EC" id="6.3.4.15" evidence="2"/>
<dbReference type="Gene3D" id="3.30.930.10">
    <property type="entry name" value="Bira Bifunctional Protein, Domain 2"/>
    <property type="match status" value="1"/>
</dbReference>
<dbReference type="PANTHER" id="PTHR12835:SF5">
    <property type="entry name" value="BIOTIN--PROTEIN LIGASE"/>
    <property type="match status" value="1"/>
</dbReference>
<evidence type="ECO:0000256" key="2">
    <source>
        <dbReference type="ARBA" id="ARBA00024227"/>
    </source>
</evidence>
<dbReference type="InterPro" id="IPR003142">
    <property type="entry name" value="BPL_C"/>
</dbReference>
<evidence type="ECO:0000256" key="1">
    <source>
        <dbReference type="ARBA" id="ARBA00023267"/>
    </source>
</evidence>
<dbReference type="SUPFAM" id="SSF55681">
    <property type="entry name" value="Class II aaRS and biotin synthetases"/>
    <property type="match status" value="1"/>
</dbReference>
<evidence type="ECO:0000313" key="6">
    <source>
        <dbReference type="Proteomes" id="UP000198281"/>
    </source>
</evidence>
<keyword evidence="5" id="KW-0436">Ligase</keyword>
<accession>A0A239JD40</accession>
<dbReference type="InterPro" id="IPR045864">
    <property type="entry name" value="aa-tRNA-synth_II/BPL/LPL"/>
</dbReference>
<name>A0A239JD40_9SPHN</name>
<dbReference type="InterPro" id="IPR004143">
    <property type="entry name" value="BPL_LPL_catalytic"/>
</dbReference>
<dbReference type="GO" id="GO:0004077">
    <property type="term" value="F:biotin--[biotin carboxyl-carrier protein] ligase activity"/>
    <property type="evidence" value="ECO:0007669"/>
    <property type="project" value="UniProtKB-EC"/>
</dbReference>
<comment type="catalytic activity">
    <reaction evidence="3">
        <text>biotin + L-lysyl-[protein] + ATP = N(6)-biotinyl-L-lysyl-[protein] + AMP + diphosphate + H(+)</text>
        <dbReference type="Rhea" id="RHEA:11756"/>
        <dbReference type="Rhea" id="RHEA-COMP:9752"/>
        <dbReference type="Rhea" id="RHEA-COMP:10505"/>
        <dbReference type="ChEBI" id="CHEBI:15378"/>
        <dbReference type="ChEBI" id="CHEBI:29969"/>
        <dbReference type="ChEBI" id="CHEBI:30616"/>
        <dbReference type="ChEBI" id="CHEBI:33019"/>
        <dbReference type="ChEBI" id="CHEBI:57586"/>
        <dbReference type="ChEBI" id="CHEBI:83144"/>
        <dbReference type="ChEBI" id="CHEBI:456215"/>
        <dbReference type="EC" id="6.3.4.15"/>
    </reaction>
</comment>
<dbReference type="AlphaFoldDB" id="A0A239JD40"/>
<dbReference type="GO" id="GO:0005737">
    <property type="term" value="C:cytoplasm"/>
    <property type="evidence" value="ECO:0007669"/>
    <property type="project" value="TreeGrafter"/>
</dbReference>
<evidence type="ECO:0000313" key="5">
    <source>
        <dbReference type="EMBL" id="SNT03760.1"/>
    </source>
</evidence>
<dbReference type="Proteomes" id="UP000198281">
    <property type="component" value="Unassembled WGS sequence"/>
</dbReference>
<keyword evidence="6" id="KW-1185">Reference proteome</keyword>
<dbReference type="Pfam" id="PF03099">
    <property type="entry name" value="BPL_LplA_LipB"/>
    <property type="match status" value="1"/>
</dbReference>
<dbReference type="PROSITE" id="PS51733">
    <property type="entry name" value="BPL_LPL_CATALYTIC"/>
    <property type="match status" value="1"/>
</dbReference>
<evidence type="ECO:0000259" key="4">
    <source>
        <dbReference type="PROSITE" id="PS51733"/>
    </source>
</evidence>
<sequence length="163" mass="17228">MVAALALHQVAVAYGGGGRVRLKWPNDVLLDGAKLSGILLEAVDDAVVIGFGVNLAHRPENLDRETASFAHAGLGAPDPAAFLSDLADALAYWLGRWRGEGLGVILREWRARAHAVGTPLRTTGADGHQIEGLFEGLDDDGALKLRLADGTIHILHAGDVFLI</sequence>
<protein>
    <recommendedName>
        <fullName evidence="2">biotin--[biotin carboxyl-carrier protein] ligase</fullName>
        <ecNumber evidence="2">6.3.4.15</ecNumber>
    </recommendedName>
</protein>
<dbReference type="PANTHER" id="PTHR12835">
    <property type="entry name" value="BIOTIN PROTEIN LIGASE"/>
    <property type="match status" value="1"/>
</dbReference>
<keyword evidence="1" id="KW-0092">Biotin</keyword>